<keyword evidence="2" id="KW-0238">DNA-binding</keyword>
<accession>A0A1Y6C8G4</accession>
<dbReference type="EMBL" id="FWZX01000026">
    <property type="protein sequence ID" value="SMF66263.1"/>
    <property type="molecule type" value="Genomic_DNA"/>
</dbReference>
<name>A0A1Y6C8G4_9PROT</name>
<gene>
    <name evidence="2" type="ORF">SAMN05428998_114138</name>
    <name evidence="3" type="ORF">SAMN05428998_12690</name>
</gene>
<dbReference type="AlphaFoldDB" id="A0A1Y6C8G4"/>
<sequence length="192" mass="21123">MRDNDFPLTVTVGADEWAYVNRRMHFLEAVVIQVLRHKAGLKEWFSAAELAALGLPGLPATRQGINRAARQRGWRFREVPARSGFRCEYHVTTLPAAAFDDLVKRIVTERRQVAPIAGTAPSLPAGPAVAPAPSRTAPQWVLPLMRMLKRREASTLEAAVERLADRLPPDVRCPSYAEARETLAALGIGLPA</sequence>
<reference evidence="2 4" key="1">
    <citation type="submission" date="2017-04" db="EMBL/GenBank/DDBJ databases">
        <authorList>
            <person name="Afonso C.L."/>
            <person name="Miller P.J."/>
            <person name="Scott M.A."/>
            <person name="Spackman E."/>
            <person name="Goraichik I."/>
            <person name="Dimitrov K.M."/>
            <person name="Suarez D.L."/>
            <person name="Swayne D.E."/>
        </authorList>
    </citation>
    <scope>NUCLEOTIDE SEQUENCE [LARGE SCALE GENOMIC DNA]</scope>
    <source>
        <strain evidence="2 4">USBA 355</strain>
    </source>
</reference>
<dbReference type="InterPro" id="IPR036388">
    <property type="entry name" value="WH-like_DNA-bd_sf"/>
</dbReference>
<dbReference type="EMBL" id="FWZX01000014">
    <property type="protein sequence ID" value="SMF41970.1"/>
    <property type="molecule type" value="Genomic_DNA"/>
</dbReference>
<dbReference type="Gene3D" id="1.10.10.10">
    <property type="entry name" value="Winged helix-like DNA-binding domain superfamily/Winged helix DNA-binding domain"/>
    <property type="match status" value="1"/>
</dbReference>
<dbReference type="GO" id="GO:0003677">
    <property type="term" value="F:DNA binding"/>
    <property type="evidence" value="ECO:0007669"/>
    <property type="project" value="UniProtKB-KW"/>
</dbReference>
<evidence type="ECO:0000313" key="4">
    <source>
        <dbReference type="Proteomes" id="UP000192917"/>
    </source>
</evidence>
<dbReference type="PROSITE" id="PS51702">
    <property type="entry name" value="HTH_MU"/>
    <property type="match status" value="1"/>
</dbReference>
<proteinExistence type="predicted"/>
<dbReference type="RefSeq" id="WP_179243957.1">
    <property type="nucleotide sequence ID" value="NZ_FWZX01000014.1"/>
</dbReference>
<dbReference type="Pfam" id="PF02316">
    <property type="entry name" value="HTH_Tnp_Mu_1"/>
    <property type="match status" value="1"/>
</dbReference>
<dbReference type="SUPFAM" id="SSF46955">
    <property type="entry name" value="Putative DNA-binding domain"/>
    <property type="match status" value="1"/>
</dbReference>
<dbReference type="InterPro" id="IPR003314">
    <property type="entry name" value="Mu-type_HTH"/>
</dbReference>
<evidence type="ECO:0000313" key="3">
    <source>
        <dbReference type="EMBL" id="SMF66263.1"/>
    </source>
</evidence>
<organism evidence="2 4">
    <name type="scientific">Tistlia consotensis USBA 355</name>
    <dbReference type="NCBI Taxonomy" id="560819"/>
    <lineage>
        <taxon>Bacteria</taxon>
        <taxon>Pseudomonadati</taxon>
        <taxon>Pseudomonadota</taxon>
        <taxon>Alphaproteobacteria</taxon>
        <taxon>Rhodospirillales</taxon>
        <taxon>Rhodovibrionaceae</taxon>
        <taxon>Tistlia</taxon>
    </lineage>
</organism>
<evidence type="ECO:0000259" key="1">
    <source>
        <dbReference type="PROSITE" id="PS51702"/>
    </source>
</evidence>
<protein>
    <submittedName>
        <fullName evidence="2">Mu DNA-binding domain-containing protein</fullName>
    </submittedName>
</protein>
<keyword evidence="4" id="KW-1185">Reference proteome</keyword>
<feature type="domain" description="HTH Mu-type" evidence="1">
    <location>
        <begin position="43"/>
        <end position="110"/>
    </location>
</feature>
<evidence type="ECO:0000313" key="2">
    <source>
        <dbReference type="EMBL" id="SMF41970.1"/>
    </source>
</evidence>
<dbReference type="Proteomes" id="UP000192917">
    <property type="component" value="Unassembled WGS sequence"/>
</dbReference>
<dbReference type="InterPro" id="IPR009061">
    <property type="entry name" value="DNA-bd_dom_put_sf"/>
</dbReference>